<dbReference type="Proteomes" id="UP000183947">
    <property type="component" value="Unassembled WGS sequence"/>
</dbReference>
<dbReference type="AlphaFoldDB" id="A0A1M6TTH0"/>
<organism evidence="2 3">
    <name type="scientific">Hymenobacter psychrotolerans DSM 18569</name>
    <dbReference type="NCBI Taxonomy" id="1121959"/>
    <lineage>
        <taxon>Bacteria</taxon>
        <taxon>Pseudomonadati</taxon>
        <taxon>Bacteroidota</taxon>
        <taxon>Cytophagia</taxon>
        <taxon>Cytophagales</taxon>
        <taxon>Hymenobacteraceae</taxon>
        <taxon>Hymenobacter</taxon>
    </lineage>
</organism>
<accession>A0A1M6TTH0</accession>
<evidence type="ECO:0000256" key="1">
    <source>
        <dbReference type="SAM" id="Phobius"/>
    </source>
</evidence>
<dbReference type="EMBL" id="FRAS01000004">
    <property type="protein sequence ID" value="SHK60231.1"/>
    <property type="molecule type" value="Genomic_DNA"/>
</dbReference>
<keyword evidence="1" id="KW-1133">Transmembrane helix</keyword>
<evidence type="ECO:0000313" key="3">
    <source>
        <dbReference type="Proteomes" id="UP000183947"/>
    </source>
</evidence>
<gene>
    <name evidence="2" type="ORF">SAMN02746009_01219</name>
</gene>
<proteinExistence type="predicted"/>
<reference evidence="3" key="1">
    <citation type="submission" date="2016-11" db="EMBL/GenBank/DDBJ databases">
        <authorList>
            <person name="Varghese N."/>
            <person name="Submissions S."/>
        </authorList>
    </citation>
    <scope>NUCLEOTIDE SEQUENCE [LARGE SCALE GENOMIC DNA]</scope>
    <source>
        <strain evidence="3">DSM 18569</strain>
    </source>
</reference>
<sequence length="46" mass="5196">MPFYLSPVRFEAGQPRVNFWALAGWVTVVNSIIIAVVYFSGLTHQI</sequence>
<protein>
    <submittedName>
        <fullName evidence="2">Uncharacterized protein</fullName>
    </submittedName>
</protein>
<keyword evidence="1" id="KW-0812">Transmembrane</keyword>
<name>A0A1M6TTH0_9BACT</name>
<evidence type="ECO:0000313" key="2">
    <source>
        <dbReference type="EMBL" id="SHK60231.1"/>
    </source>
</evidence>
<keyword evidence="1" id="KW-0472">Membrane</keyword>
<keyword evidence="3" id="KW-1185">Reference proteome</keyword>
<feature type="transmembrane region" description="Helical" evidence="1">
    <location>
        <begin position="20"/>
        <end position="39"/>
    </location>
</feature>